<dbReference type="EMBL" id="CP015607">
    <property type="protein sequence ID" value="APT46523.1"/>
    <property type="molecule type" value="Genomic_DNA"/>
</dbReference>
<organism evidence="1 2">
    <name type="scientific">Bacillus safensis</name>
    <dbReference type="NCBI Taxonomy" id="561879"/>
    <lineage>
        <taxon>Bacteria</taxon>
        <taxon>Bacillati</taxon>
        <taxon>Bacillota</taxon>
        <taxon>Bacilli</taxon>
        <taxon>Bacillales</taxon>
        <taxon>Bacillaceae</taxon>
        <taxon>Bacillus</taxon>
    </lineage>
</organism>
<gene>
    <name evidence="1" type="ORF">BSA145_12080</name>
</gene>
<evidence type="ECO:0000313" key="1">
    <source>
        <dbReference type="EMBL" id="APT46523.1"/>
    </source>
</evidence>
<protein>
    <submittedName>
        <fullName evidence="1">Uncharacterized protein</fullName>
    </submittedName>
</protein>
<dbReference type="RefSeq" id="WP_075622610.1">
    <property type="nucleotide sequence ID" value="NZ_CP015607.1"/>
</dbReference>
<dbReference type="AlphaFoldDB" id="A0A1L6ZJ28"/>
<reference evidence="1 2" key="1">
    <citation type="submission" date="2016-05" db="EMBL/GenBank/DDBJ databases">
        <title>Complete Genome and Methylome Analysis of Psychrotrophic Bacterial Isolates from Antarctic Lake Untersee.</title>
        <authorList>
            <person name="Fomenkov A."/>
            <person name="Akimov V.N."/>
            <person name="Vasilyeva L.V."/>
            <person name="Andersen D."/>
            <person name="Vincze T."/>
            <person name="Roberts R.J."/>
        </authorList>
    </citation>
    <scope>NUCLEOTIDE SEQUENCE [LARGE SCALE GENOMIC DNA]</scope>
    <source>
        <strain evidence="1 2">U14-5</strain>
    </source>
</reference>
<dbReference type="Proteomes" id="UP000185426">
    <property type="component" value="Chromosome"/>
</dbReference>
<sequence length="89" mass="10811">MGFILDIFSLAVYIPFLHVDEEEISRNAAHLKKYYWFQALLHDQTCRDLIIYDPDVRRVIGRFKTEKLHKKRYNLRCERKLLQALQRAM</sequence>
<accession>A0A1L6ZJ28</accession>
<proteinExistence type="predicted"/>
<evidence type="ECO:0000313" key="2">
    <source>
        <dbReference type="Proteomes" id="UP000185426"/>
    </source>
</evidence>
<name>A0A1L6ZJ28_BACIA</name>